<dbReference type="GO" id="GO:0005737">
    <property type="term" value="C:cytoplasm"/>
    <property type="evidence" value="ECO:0007669"/>
    <property type="project" value="UniProtKB-SubCell"/>
</dbReference>
<keyword evidence="4" id="KW-0963">Cytoplasm</keyword>
<dbReference type="EMBL" id="GDHC01007588">
    <property type="protein sequence ID" value="JAQ11041.1"/>
    <property type="molecule type" value="Transcribed_RNA"/>
</dbReference>
<proteinExistence type="inferred from homology"/>
<dbReference type="EMBL" id="GDHC01004390">
    <property type="protein sequence ID" value="JAQ14239.1"/>
    <property type="molecule type" value="Transcribed_RNA"/>
</dbReference>
<gene>
    <name evidence="8" type="primary">Tsnax_0</name>
    <name evidence="9" type="synonym">Tsnax_1</name>
    <name evidence="7" type="synonym">Tsnax_2</name>
    <name evidence="7" type="ORF">g.44930</name>
    <name evidence="9" type="ORF">g.44931</name>
    <name evidence="8" type="ORF">g.44932</name>
</gene>
<dbReference type="SUPFAM" id="SSF74784">
    <property type="entry name" value="Translin"/>
    <property type="match status" value="1"/>
</dbReference>
<comment type="subcellular location">
    <subcellularLocation>
        <location evidence="2">Cytoplasm</location>
    </subcellularLocation>
    <subcellularLocation>
        <location evidence="1">Nucleus</location>
    </subcellularLocation>
</comment>
<keyword evidence="5" id="KW-0539">Nucleus</keyword>
<evidence type="ECO:0000256" key="4">
    <source>
        <dbReference type="ARBA" id="ARBA00022490"/>
    </source>
</evidence>
<name>A0A146M0F2_LYGHE</name>
<dbReference type="EMBL" id="GDHC01005934">
    <property type="protein sequence ID" value="JAQ12695.1"/>
    <property type="molecule type" value="Transcribed_RNA"/>
</dbReference>
<reference evidence="8" key="1">
    <citation type="journal article" date="2016" name="Gigascience">
        <title>De novo construction of an expanded transcriptome assembly for the western tarnished plant bug, Lygus hesperus.</title>
        <authorList>
            <person name="Tassone E.E."/>
            <person name="Geib S.M."/>
            <person name="Hall B."/>
            <person name="Fabrick J.A."/>
            <person name="Brent C.S."/>
            <person name="Hull J.J."/>
        </authorList>
    </citation>
    <scope>NUCLEOTIDE SEQUENCE</scope>
</reference>
<dbReference type="InterPro" id="IPR036081">
    <property type="entry name" value="Translin_sf"/>
</dbReference>
<evidence type="ECO:0000313" key="9">
    <source>
        <dbReference type="EMBL" id="JAQ14239.1"/>
    </source>
</evidence>
<feature type="binding site" evidence="6">
    <location>
        <position position="104"/>
    </location>
    <ligand>
        <name>Mg(2+)</name>
        <dbReference type="ChEBI" id="CHEBI:18420"/>
    </ligand>
</feature>
<dbReference type="GO" id="GO:0005634">
    <property type="term" value="C:nucleus"/>
    <property type="evidence" value="ECO:0007669"/>
    <property type="project" value="UniProtKB-SubCell"/>
</dbReference>
<dbReference type="AlphaFoldDB" id="A0A146M0F2"/>
<protein>
    <submittedName>
        <fullName evidence="8">Translin-associated protein X</fullName>
    </submittedName>
</protein>
<keyword evidence="6" id="KW-0479">Metal-binding</keyword>
<evidence type="ECO:0000256" key="3">
    <source>
        <dbReference type="ARBA" id="ARBA00005902"/>
    </source>
</evidence>
<evidence type="ECO:0000256" key="1">
    <source>
        <dbReference type="ARBA" id="ARBA00004123"/>
    </source>
</evidence>
<evidence type="ECO:0000256" key="6">
    <source>
        <dbReference type="PIRSR" id="PIRSR602848-1"/>
    </source>
</evidence>
<dbReference type="GO" id="GO:0043565">
    <property type="term" value="F:sequence-specific DNA binding"/>
    <property type="evidence" value="ECO:0007669"/>
    <property type="project" value="InterPro"/>
</dbReference>
<dbReference type="InterPro" id="IPR016069">
    <property type="entry name" value="Translin_C"/>
</dbReference>
<evidence type="ECO:0000313" key="7">
    <source>
        <dbReference type="EMBL" id="JAQ11041.1"/>
    </source>
</evidence>
<dbReference type="Pfam" id="PF01997">
    <property type="entry name" value="Translin"/>
    <property type="match status" value="1"/>
</dbReference>
<accession>A0A146M0F2</accession>
<sequence length="238" mass="27843">MAAMEESPIITAFRKYSEDLSKKHDKHERIVKISRDITIESKRLIFTIHSLSTDKKADTEIEKIRDRFKKLMESHFRKIAIELENEDPYLYHRAYTWGVQEYIEALTYFNYVTTGELVGWEKVAENCSFDFRSKVDSDTMEDEIKQIRLLIPLSDYILGIQDMTGEMMRLCITSLGKGNIQKAQAACNFVKYVYAALHILQSCHNEFYKKLEVAEQSLRKMEYGCYLATIQGLEMKSQ</sequence>
<dbReference type="GO" id="GO:0046872">
    <property type="term" value="F:metal ion binding"/>
    <property type="evidence" value="ECO:0007669"/>
    <property type="project" value="UniProtKB-KW"/>
</dbReference>
<dbReference type="InterPro" id="IPR002848">
    <property type="entry name" value="Translin_fam"/>
</dbReference>
<feature type="binding site" evidence="6">
    <location>
        <position position="166"/>
    </location>
    <ligand>
        <name>Mg(2+)</name>
        <dbReference type="ChEBI" id="CHEBI:18420"/>
    </ligand>
</feature>
<dbReference type="Gene3D" id="1.20.58.190">
    <property type="entry name" value="Translin, domain 1"/>
    <property type="match status" value="1"/>
</dbReference>
<comment type="similarity">
    <text evidence="3">Belongs to the translin family.</text>
</comment>
<dbReference type="Gene3D" id="1.20.58.200">
    <property type="entry name" value="Translin, domain 2"/>
    <property type="match status" value="1"/>
</dbReference>
<dbReference type="PANTHER" id="PTHR10741">
    <property type="entry name" value="TRANSLIN AND TRANSLIN ASSOCIATED PROTEIN X"/>
    <property type="match status" value="1"/>
</dbReference>
<dbReference type="CDD" id="cd14820">
    <property type="entry name" value="TRAX"/>
    <property type="match status" value="1"/>
</dbReference>
<evidence type="ECO:0000256" key="2">
    <source>
        <dbReference type="ARBA" id="ARBA00004496"/>
    </source>
</evidence>
<keyword evidence="6" id="KW-0460">Magnesium</keyword>
<evidence type="ECO:0000313" key="8">
    <source>
        <dbReference type="EMBL" id="JAQ12695.1"/>
    </source>
</evidence>
<dbReference type="InterPro" id="IPR016068">
    <property type="entry name" value="Translin_N"/>
</dbReference>
<organism evidence="8">
    <name type="scientific">Lygus hesperus</name>
    <name type="common">Western plant bug</name>
    <dbReference type="NCBI Taxonomy" id="30085"/>
    <lineage>
        <taxon>Eukaryota</taxon>
        <taxon>Metazoa</taxon>
        <taxon>Ecdysozoa</taxon>
        <taxon>Arthropoda</taxon>
        <taxon>Hexapoda</taxon>
        <taxon>Insecta</taxon>
        <taxon>Pterygota</taxon>
        <taxon>Neoptera</taxon>
        <taxon>Paraneoptera</taxon>
        <taxon>Hemiptera</taxon>
        <taxon>Heteroptera</taxon>
        <taxon>Panheteroptera</taxon>
        <taxon>Cimicomorpha</taxon>
        <taxon>Miridae</taxon>
        <taxon>Mirini</taxon>
        <taxon>Lygus</taxon>
    </lineage>
</organism>
<evidence type="ECO:0000256" key="5">
    <source>
        <dbReference type="ARBA" id="ARBA00023242"/>
    </source>
</evidence>